<evidence type="ECO:0000313" key="1">
    <source>
        <dbReference type="EMBL" id="MBP1938510.1"/>
    </source>
</evidence>
<proteinExistence type="predicted"/>
<accession>A0ABS4H7J2</accession>
<name>A0ABS4H7J2_9BACL</name>
<dbReference type="RefSeq" id="WP_209853056.1">
    <property type="nucleotide sequence ID" value="NZ_CBCRVE010000009.1"/>
</dbReference>
<comment type="caution">
    <text evidence="1">The sequence shown here is derived from an EMBL/GenBank/DDBJ whole genome shotgun (WGS) entry which is preliminary data.</text>
</comment>
<protein>
    <submittedName>
        <fullName evidence="1">Uncharacterized protein</fullName>
    </submittedName>
</protein>
<keyword evidence="2" id="KW-1185">Reference proteome</keyword>
<dbReference type="Proteomes" id="UP001519273">
    <property type="component" value="Unassembled WGS sequence"/>
</dbReference>
<gene>
    <name evidence="1" type="ORF">J2Z20_003432</name>
</gene>
<sequence length="91" mass="10438">MGKRNRLSISFKHKYLHVFEYLQCIPNNKSDYIAKAVEAYMTGNKTAGSHEEIREIVLKVLREQGNMPLLNPTVQADSLSVEDVELINELF</sequence>
<organism evidence="1 2">
    <name type="scientific">Paenibacillus sediminis</name>
    <dbReference type="NCBI Taxonomy" id="664909"/>
    <lineage>
        <taxon>Bacteria</taxon>
        <taxon>Bacillati</taxon>
        <taxon>Bacillota</taxon>
        <taxon>Bacilli</taxon>
        <taxon>Bacillales</taxon>
        <taxon>Paenibacillaceae</taxon>
        <taxon>Paenibacillus</taxon>
    </lineage>
</organism>
<reference evidence="1 2" key="1">
    <citation type="submission" date="2021-03" db="EMBL/GenBank/DDBJ databases">
        <title>Genomic Encyclopedia of Type Strains, Phase IV (KMG-IV): sequencing the most valuable type-strain genomes for metagenomic binning, comparative biology and taxonomic classification.</title>
        <authorList>
            <person name="Goeker M."/>
        </authorList>
    </citation>
    <scope>NUCLEOTIDE SEQUENCE [LARGE SCALE GENOMIC DNA]</scope>
    <source>
        <strain evidence="1 2">DSM 23491</strain>
    </source>
</reference>
<evidence type="ECO:0000313" key="2">
    <source>
        <dbReference type="Proteomes" id="UP001519273"/>
    </source>
</evidence>
<dbReference type="EMBL" id="JAGGKP010000016">
    <property type="protein sequence ID" value="MBP1938510.1"/>
    <property type="molecule type" value="Genomic_DNA"/>
</dbReference>